<organism evidence="2 3">
    <name type="scientific">Cupriavidus taiwanensis</name>
    <dbReference type="NCBI Taxonomy" id="164546"/>
    <lineage>
        <taxon>Bacteria</taxon>
        <taxon>Pseudomonadati</taxon>
        <taxon>Pseudomonadota</taxon>
        <taxon>Betaproteobacteria</taxon>
        <taxon>Burkholderiales</taxon>
        <taxon>Burkholderiaceae</taxon>
        <taxon>Cupriavidus</taxon>
    </lineage>
</organism>
<evidence type="ECO:0000313" key="2">
    <source>
        <dbReference type="EMBL" id="SPS01222.1"/>
    </source>
</evidence>
<feature type="signal peptide" evidence="1">
    <location>
        <begin position="1"/>
        <end position="26"/>
    </location>
</feature>
<dbReference type="GO" id="GO:0016740">
    <property type="term" value="F:transferase activity"/>
    <property type="evidence" value="ECO:0007669"/>
    <property type="project" value="UniProtKB-KW"/>
</dbReference>
<feature type="chain" id="PRO_5016894764" evidence="1">
    <location>
        <begin position="27"/>
        <end position="202"/>
    </location>
</feature>
<dbReference type="Proteomes" id="UP000256805">
    <property type="component" value="Unassembled WGS sequence"/>
</dbReference>
<gene>
    <name evidence="2" type="ORF">CBM2634_B190056</name>
</gene>
<evidence type="ECO:0000256" key="1">
    <source>
        <dbReference type="SAM" id="SignalP"/>
    </source>
</evidence>
<sequence length="202" mass="21244">MPRALLSALALAAVLAAGCASPGAVAQRTAPAAAATALLRLPPAALQRELKLQQHITVEFTVQGRTERRELLALLEADAARTRLAAIGGGQVLARLDWDGTTLQVSRAPWAPAELQPERILSDLQLALWPAAAIRAALPEGWSFDATPALRQLRQGGEAVAEIRFPDAATTLFVQHRDGYRLTIRNLPAVAGAADMNAGGAA</sequence>
<dbReference type="InterPro" id="IPR021675">
    <property type="entry name" value="DUF3261"/>
</dbReference>
<keyword evidence="2" id="KW-0808">Transferase</keyword>
<dbReference type="AlphaFoldDB" id="A0A375J912"/>
<dbReference type="RefSeq" id="WP_116385878.1">
    <property type="nucleotide sequence ID" value="NZ_LS483234.1"/>
</dbReference>
<name>A0A375J912_9BURK</name>
<dbReference type="Pfam" id="PF11659">
    <property type="entry name" value="DUF3261"/>
    <property type="match status" value="1"/>
</dbReference>
<accession>A0A375J912</accession>
<keyword evidence="1" id="KW-0732">Signal</keyword>
<dbReference type="PROSITE" id="PS51257">
    <property type="entry name" value="PROKAR_LIPOPROTEIN"/>
    <property type="match status" value="1"/>
</dbReference>
<dbReference type="EMBL" id="OVTA01000042">
    <property type="protein sequence ID" value="SPS01222.1"/>
    <property type="molecule type" value="Genomic_DNA"/>
</dbReference>
<protein>
    <submittedName>
        <fullName evidence="2">Phospho-N-acetylmuramoyl-pentapeptide-transferase</fullName>
    </submittedName>
</protein>
<reference evidence="2 3" key="1">
    <citation type="submission" date="2018-01" db="EMBL/GenBank/DDBJ databases">
        <authorList>
            <person name="Gaut B.S."/>
            <person name="Morton B.R."/>
            <person name="Clegg M.T."/>
            <person name="Duvall M.R."/>
        </authorList>
    </citation>
    <scope>NUCLEOTIDE SEQUENCE [LARGE SCALE GENOMIC DNA]</scope>
    <source>
        <strain evidence="2">Cupriavidus taiwanensis cmp 52</strain>
    </source>
</reference>
<proteinExistence type="predicted"/>
<evidence type="ECO:0000313" key="3">
    <source>
        <dbReference type="Proteomes" id="UP000256805"/>
    </source>
</evidence>